<dbReference type="AlphaFoldDB" id="A0A4Z1FMK0"/>
<name>A0A4Z1FMK0_9HELO</name>
<comment type="caution">
    <text evidence="2">The sequence shown here is derived from an EMBL/GenBank/DDBJ whole genome shotgun (WGS) entry which is preliminary data.</text>
</comment>
<accession>A0A4Z1FMK0</accession>
<evidence type="ECO:0000313" key="2">
    <source>
        <dbReference type="EMBL" id="TGO24770.1"/>
    </source>
</evidence>
<reference evidence="2 3" key="1">
    <citation type="submission" date="2017-12" db="EMBL/GenBank/DDBJ databases">
        <title>Comparative genomics of Botrytis spp.</title>
        <authorList>
            <person name="Valero-Jimenez C.A."/>
            <person name="Tapia P."/>
            <person name="Veloso J."/>
            <person name="Silva-Moreno E."/>
            <person name="Staats M."/>
            <person name="Valdes J.H."/>
            <person name="Van Kan J.A.L."/>
        </authorList>
    </citation>
    <scope>NUCLEOTIDE SEQUENCE [LARGE SCALE GENOMIC DNA]</scope>
    <source>
        <strain evidence="2 3">Bp0003</strain>
    </source>
</reference>
<keyword evidence="3" id="KW-1185">Reference proteome</keyword>
<evidence type="ECO:0000313" key="3">
    <source>
        <dbReference type="Proteomes" id="UP000297910"/>
    </source>
</evidence>
<organism evidence="2 3">
    <name type="scientific">Botrytis paeoniae</name>
    <dbReference type="NCBI Taxonomy" id="278948"/>
    <lineage>
        <taxon>Eukaryota</taxon>
        <taxon>Fungi</taxon>
        <taxon>Dikarya</taxon>
        <taxon>Ascomycota</taxon>
        <taxon>Pezizomycotina</taxon>
        <taxon>Leotiomycetes</taxon>
        <taxon>Helotiales</taxon>
        <taxon>Sclerotiniaceae</taxon>
        <taxon>Botrytis</taxon>
    </lineage>
</organism>
<gene>
    <name evidence="2" type="ORF">BPAE_0095g00270</name>
</gene>
<protein>
    <submittedName>
        <fullName evidence="2">Uncharacterized protein</fullName>
    </submittedName>
</protein>
<dbReference type="Proteomes" id="UP000297910">
    <property type="component" value="Unassembled WGS sequence"/>
</dbReference>
<feature type="compositionally biased region" description="Basic and acidic residues" evidence="1">
    <location>
        <begin position="80"/>
        <end position="92"/>
    </location>
</feature>
<feature type="region of interest" description="Disordered" evidence="1">
    <location>
        <begin position="80"/>
        <end position="105"/>
    </location>
</feature>
<dbReference type="EMBL" id="PQXI01000095">
    <property type="protein sequence ID" value="TGO24770.1"/>
    <property type="molecule type" value="Genomic_DNA"/>
</dbReference>
<evidence type="ECO:0000256" key="1">
    <source>
        <dbReference type="SAM" id="MobiDB-lite"/>
    </source>
</evidence>
<sequence length="132" mass="15258">MRYRVINWMATSGRGSPGIPFVSYRKSEKGFIEHEDIFPTIIHPKPITPLQDSLQDSLLNPPFNFNSKFQFKDIGDQVQDDSKETIYPELRHPIQQAASRPKARKLNARYNPLSDSYRSIKSKSPIHAHLEH</sequence>
<proteinExistence type="predicted"/>